<dbReference type="InParanoid" id="A0A0H2R2P0"/>
<dbReference type="AlphaFoldDB" id="A0A0H2R2P0"/>
<dbReference type="Proteomes" id="UP000053477">
    <property type="component" value="Unassembled WGS sequence"/>
</dbReference>
<name>A0A0H2R2P0_9AGAM</name>
<evidence type="ECO:0000256" key="1">
    <source>
        <dbReference type="SAM" id="MobiDB-lite"/>
    </source>
</evidence>
<feature type="region of interest" description="Disordered" evidence="1">
    <location>
        <begin position="1"/>
        <end position="21"/>
    </location>
</feature>
<evidence type="ECO:0000313" key="2">
    <source>
        <dbReference type="EMBL" id="KLO05607.1"/>
    </source>
</evidence>
<keyword evidence="3" id="KW-1185">Reference proteome</keyword>
<proteinExistence type="predicted"/>
<sequence length="223" mass="24788">MSQSWAPGKVARRSGSGRQKMQTLNTNFRIGTSQSLALTSIHKTPNLRVTSEPSETRKEFVNNMQSYPGYGQQQWPGGQQSSWNDPPPPYQSIQTYGSLQPSVPQPLSVPVQQGIMGHYSPPQPSTSLSRSGLPKLDKNISKQLVKIAKLRCPISAKLKGICNLHRQIIYERRSPGLSDTTTSGYVRIDAVGYGRPGREPYQIEVFPELTSQLIPEANEIFKH</sequence>
<dbReference type="EMBL" id="KQ086285">
    <property type="protein sequence ID" value="KLO05607.1"/>
    <property type="molecule type" value="Genomic_DNA"/>
</dbReference>
<reference evidence="2 3" key="1">
    <citation type="submission" date="2015-04" db="EMBL/GenBank/DDBJ databases">
        <title>Complete genome sequence of Schizopora paradoxa KUC8140, a cosmopolitan wood degrader in East Asia.</title>
        <authorList>
            <consortium name="DOE Joint Genome Institute"/>
            <person name="Min B."/>
            <person name="Park H."/>
            <person name="Jang Y."/>
            <person name="Kim J.-J."/>
            <person name="Kim K.H."/>
            <person name="Pangilinan J."/>
            <person name="Lipzen A."/>
            <person name="Riley R."/>
            <person name="Grigoriev I.V."/>
            <person name="Spatafora J.W."/>
            <person name="Choi I.-G."/>
        </authorList>
    </citation>
    <scope>NUCLEOTIDE SEQUENCE [LARGE SCALE GENOMIC DNA]</scope>
    <source>
        <strain evidence="2 3">KUC8140</strain>
    </source>
</reference>
<gene>
    <name evidence="2" type="ORF">SCHPADRAFT_896116</name>
</gene>
<evidence type="ECO:0000313" key="3">
    <source>
        <dbReference type="Proteomes" id="UP000053477"/>
    </source>
</evidence>
<organism evidence="2 3">
    <name type="scientific">Schizopora paradoxa</name>
    <dbReference type="NCBI Taxonomy" id="27342"/>
    <lineage>
        <taxon>Eukaryota</taxon>
        <taxon>Fungi</taxon>
        <taxon>Dikarya</taxon>
        <taxon>Basidiomycota</taxon>
        <taxon>Agaricomycotina</taxon>
        <taxon>Agaricomycetes</taxon>
        <taxon>Hymenochaetales</taxon>
        <taxon>Schizoporaceae</taxon>
        <taxon>Schizopora</taxon>
    </lineage>
</organism>
<protein>
    <submittedName>
        <fullName evidence="2">Uncharacterized protein</fullName>
    </submittedName>
</protein>
<accession>A0A0H2R2P0</accession>
<feature type="region of interest" description="Disordered" evidence="1">
    <location>
        <begin position="66"/>
        <end position="89"/>
    </location>
</feature>
<feature type="compositionally biased region" description="Low complexity" evidence="1">
    <location>
        <begin position="66"/>
        <end position="83"/>
    </location>
</feature>